<evidence type="ECO:0000313" key="2">
    <source>
        <dbReference type="Proteomes" id="UP000224915"/>
    </source>
</evidence>
<dbReference type="NCBIfam" id="TIGR03089">
    <property type="entry name" value="TIGR03089 family protein"/>
    <property type="match status" value="1"/>
</dbReference>
<sequence length="209" mass="22007">MFTPQRVHRDLYASGPRPRLEWHCTQGRLELSGHVLATWTSKIGNLLLEECDAGPGTRVLLDTPEHWRSATWALGAWVTGALVVLPAPGATPVSGTPAADVVATTRPEAWDRAAAPEVVVAVSTESFALRWPDPLPPGVLDGGIDVAGYADDLQPVAVVPLDTPAVEHPGGSLSVRDLTRTTADALPALLGWWPALAAGDLVVLREGGS</sequence>
<protein>
    <submittedName>
        <fullName evidence="1">Uncharacterized protein (TIGR03089 family)</fullName>
    </submittedName>
</protein>
<dbReference type="RefSeq" id="WP_098469351.1">
    <property type="nucleotide sequence ID" value="NZ_PDJD01000001.1"/>
</dbReference>
<dbReference type="AlphaFoldDB" id="A0A2A9D3D8"/>
<dbReference type="SUPFAM" id="SSF56801">
    <property type="entry name" value="Acetyl-CoA synthetase-like"/>
    <property type="match status" value="1"/>
</dbReference>
<dbReference type="InterPro" id="IPR017523">
    <property type="entry name" value="Rv3268"/>
</dbReference>
<keyword evidence="2" id="KW-1185">Reference proteome</keyword>
<dbReference type="EMBL" id="PDJD01000001">
    <property type="protein sequence ID" value="PFG20349.1"/>
    <property type="molecule type" value="Genomic_DNA"/>
</dbReference>
<evidence type="ECO:0000313" key="1">
    <source>
        <dbReference type="EMBL" id="PFG20349.1"/>
    </source>
</evidence>
<organism evidence="1 2">
    <name type="scientific">Serinibacter salmoneus</name>
    <dbReference type="NCBI Taxonomy" id="556530"/>
    <lineage>
        <taxon>Bacteria</taxon>
        <taxon>Bacillati</taxon>
        <taxon>Actinomycetota</taxon>
        <taxon>Actinomycetes</taxon>
        <taxon>Micrococcales</taxon>
        <taxon>Beutenbergiaceae</taxon>
        <taxon>Serinibacter</taxon>
    </lineage>
</organism>
<proteinExistence type="predicted"/>
<comment type="caution">
    <text evidence="1">The sequence shown here is derived from an EMBL/GenBank/DDBJ whole genome shotgun (WGS) entry which is preliminary data.</text>
</comment>
<dbReference type="Proteomes" id="UP000224915">
    <property type="component" value="Unassembled WGS sequence"/>
</dbReference>
<name>A0A2A9D3D8_9MICO</name>
<reference evidence="1 2" key="1">
    <citation type="submission" date="2017-10" db="EMBL/GenBank/DDBJ databases">
        <title>Sequencing the genomes of 1000 actinobacteria strains.</title>
        <authorList>
            <person name="Klenk H.-P."/>
        </authorList>
    </citation>
    <scope>NUCLEOTIDE SEQUENCE [LARGE SCALE GENOMIC DNA]</scope>
    <source>
        <strain evidence="1 2">DSM 21801</strain>
    </source>
</reference>
<gene>
    <name evidence="1" type="ORF">ATL40_1947</name>
</gene>
<accession>A0A2A9D3D8</accession>
<dbReference type="OrthoDB" id="3396763at2"/>